<dbReference type="PANTHER" id="PTHR42110:SF1">
    <property type="entry name" value="L-ASPARAGINASE, PUTATIVE (AFU_ORTHOLOGUE AFUA_3G11890)-RELATED"/>
    <property type="match status" value="1"/>
</dbReference>
<evidence type="ECO:0000313" key="1">
    <source>
        <dbReference type="EMBL" id="PCK26074.1"/>
    </source>
</evidence>
<dbReference type="InterPro" id="IPR010349">
    <property type="entry name" value="Asparaginase_II"/>
</dbReference>
<dbReference type="Pfam" id="PF06089">
    <property type="entry name" value="Asparaginase_II"/>
    <property type="match status" value="1"/>
</dbReference>
<sequence>MSIELVEVVRSGFRECVHRGSAVILGADGEVVVGLGEIHTPIYPRSANKPLQAVAALRNGFAPTSPEELAVASSSHAGEADHIELVAALLARYQLGVDQLQCPSDLPGNELARAELIAAGELPSPIYMTCSGKHSAMLATCVVNDWPLETYMEPTHPLQLAIQETIFDLSGEEEQELGIDGCGLPIVPLSLTNLARAFGRLPSAEPDSPERAVADAVRENPFLVSGTGRNDQRLMSAVPGLFSKTGYDGIYAGALPDGSAFALKIDDGHERALLPLAAALLKRMNTEWTEELAALASAPVFGGDARVGTIRAIPGNF</sequence>
<gene>
    <name evidence="1" type="ORF">CHR55_17580</name>
</gene>
<evidence type="ECO:0000313" key="2">
    <source>
        <dbReference type="Proteomes" id="UP000230886"/>
    </source>
</evidence>
<dbReference type="Proteomes" id="UP000230886">
    <property type="component" value="Unassembled WGS sequence"/>
</dbReference>
<protein>
    <submittedName>
        <fullName evidence="1">Asparaginase</fullName>
    </submittedName>
</protein>
<organism evidence="1 2">
    <name type="scientific">Rhodococcus qingshengii</name>
    <dbReference type="NCBI Taxonomy" id="334542"/>
    <lineage>
        <taxon>Bacteria</taxon>
        <taxon>Bacillati</taxon>
        <taxon>Actinomycetota</taxon>
        <taxon>Actinomycetes</taxon>
        <taxon>Mycobacteriales</taxon>
        <taxon>Nocardiaceae</taxon>
        <taxon>Rhodococcus</taxon>
        <taxon>Rhodococcus erythropolis group</taxon>
    </lineage>
</organism>
<accession>A0A069JDY1</accession>
<dbReference type="PANTHER" id="PTHR42110">
    <property type="entry name" value="L-ASPARAGINASE, PUTATIVE (AFU_ORTHOLOGUE AFUA_3G11890)-RELATED"/>
    <property type="match status" value="1"/>
</dbReference>
<name>A0A069JDY1_RHOSG</name>
<dbReference type="GeneID" id="57485289"/>
<dbReference type="EMBL" id="NOVD01000011">
    <property type="protein sequence ID" value="PCK26074.1"/>
    <property type="molecule type" value="Genomic_DNA"/>
</dbReference>
<proteinExistence type="predicted"/>
<dbReference type="RefSeq" id="WP_003940365.1">
    <property type="nucleotide sequence ID" value="NZ_AP023172.1"/>
</dbReference>
<dbReference type="AlphaFoldDB" id="A0A069JDY1"/>
<reference evidence="1 2" key="1">
    <citation type="submission" date="2017-07" db="EMBL/GenBank/DDBJ databases">
        <title>Draft sequence of Rhodococcus enclensis 23b-28.</title>
        <authorList>
            <person name="Besaury L."/>
            <person name="Sancelme M."/>
            <person name="Amato P."/>
            <person name="Lallement A."/>
            <person name="Delort A.-M."/>
        </authorList>
    </citation>
    <scope>NUCLEOTIDE SEQUENCE [LARGE SCALE GENOMIC DNA]</scope>
    <source>
        <strain evidence="1 2">23b-28</strain>
    </source>
</reference>
<comment type="caution">
    <text evidence="1">The sequence shown here is derived from an EMBL/GenBank/DDBJ whole genome shotgun (WGS) entry which is preliminary data.</text>
</comment>
<accession>A0A1C3ZX69</accession>